<dbReference type="InterPro" id="IPR002401">
    <property type="entry name" value="Cyt_P450_E_grp-I"/>
</dbReference>
<evidence type="ECO:0000256" key="9">
    <source>
        <dbReference type="RuleBase" id="RU000461"/>
    </source>
</evidence>
<keyword evidence="7 9" id="KW-0503">Monooxygenase</keyword>
<evidence type="ECO:0000313" key="12">
    <source>
        <dbReference type="Proteomes" id="UP001180020"/>
    </source>
</evidence>
<name>A0AAV9DRC4_ACOCL</name>
<reference evidence="11" key="1">
    <citation type="journal article" date="2023" name="Nat. Commun.">
        <title>Diploid and tetraploid genomes of Acorus and the evolution of monocots.</title>
        <authorList>
            <person name="Ma L."/>
            <person name="Liu K.W."/>
            <person name="Li Z."/>
            <person name="Hsiao Y.Y."/>
            <person name="Qi Y."/>
            <person name="Fu T."/>
            <person name="Tang G.D."/>
            <person name="Zhang D."/>
            <person name="Sun W.H."/>
            <person name="Liu D.K."/>
            <person name="Li Y."/>
            <person name="Chen G.Z."/>
            <person name="Liu X.D."/>
            <person name="Liao X.Y."/>
            <person name="Jiang Y.T."/>
            <person name="Yu X."/>
            <person name="Hao Y."/>
            <person name="Huang J."/>
            <person name="Zhao X.W."/>
            <person name="Ke S."/>
            <person name="Chen Y.Y."/>
            <person name="Wu W.L."/>
            <person name="Hsu J.L."/>
            <person name="Lin Y.F."/>
            <person name="Huang M.D."/>
            <person name="Li C.Y."/>
            <person name="Huang L."/>
            <person name="Wang Z.W."/>
            <person name="Zhao X."/>
            <person name="Zhong W.Y."/>
            <person name="Peng D.H."/>
            <person name="Ahmad S."/>
            <person name="Lan S."/>
            <person name="Zhang J.S."/>
            <person name="Tsai W.C."/>
            <person name="Van de Peer Y."/>
            <person name="Liu Z.J."/>
        </authorList>
    </citation>
    <scope>NUCLEOTIDE SEQUENCE</scope>
    <source>
        <strain evidence="11">CP</strain>
    </source>
</reference>
<feature type="transmembrane region" description="Helical" evidence="10">
    <location>
        <begin position="34"/>
        <end position="51"/>
    </location>
</feature>
<keyword evidence="10" id="KW-0812">Transmembrane</keyword>
<dbReference type="InterPro" id="IPR017972">
    <property type="entry name" value="Cyt_P450_CS"/>
</dbReference>
<evidence type="ECO:0000256" key="1">
    <source>
        <dbReference type="ARBA" id="ARBA00001971"/>
    </source>
</evidence>
<dbReference type="PROSITE" id="PS00086">
    <property type="entry name" value="CYTOCHROME_P450"/>
    <property type="match status" value="1"/>
</dbReference>
<dbReference type="GO" id="GO:0020037">
    <property type="term" value="F:heme binding"/>
    <property type="evidence" value="ECO:0007669"/>
    <property type="project" value="InterPro"/>
</dbReference>
<keyword evidence="10" id="KW-1133">Transmembrane helix</keyword>
<evidence type="ECO:0000256" key="7">
    <source>
        <dbReference type="ARBA" id="ARBA00023033"/>
    </source>
</evidence>
<dbReference type="AlphaFoldDB" id="A0AAV9DRC4"/>
<evidence type="ECO:0000256" key="10">
    <source>
        <dbReference type="SAM" id="Phobius"/>
    </source>
</evidence>
<dbReference type="PRINTS" id="PR00385">
    <property type="entry name" value="P450"/>
</dbReference>
<evidence type="ECO:0000256" key="3">
    <source>
        <dbReference type="ARBA" id="ARBA00022617"/>
    </source>
</evidence>
<dbReference type="PANTHER" id="PTHR47951">
    <property type="entry name" value="OS08G0547900 PROTEIN"/>
    <property type="match status" value="1"/>
</dbReference>
<dbReference type="Gene3D" id="1.10.630.10">
    <property type="entry name" value="Cytochrome P450"/>
    <property type="match status" value="1"/>
</dbReference>
<dbReference type="GO" id="GO:0016705">
    <property type="term" value="F:oxidoreductase activity, acting on paired donors, with incorporation or reduction of molecular oxygen"/>
    <property type="evidence" value="ECO:0007669"/>
    <property type="project" value="InterPro"/>
</dbReference>
<evidence type="ECO:0000256" key="5">
    <source>
        <dbReference type="ARBA" id="ARBA00023002"/>
    </source>
</evidence>
<evidence type="ECO:0000313" key="11">
    <source>
        <dbReference type="EMBL" id="KAK1303763.1"/>
    </source>
</evidence>
<dbReference type="EMBL" id="JAUJYO010000011">
    <property type="protein sequence ID" value="KAK1303763.1"/>
    <property type="molecule type" value="Genomic_DNA"/>
</dbReference>
<keyword evidence="12" id="KW-1185">Reference proteome</keyword>
<comment type="caution">
    <text evidence="11">The sequence shown here is derived from an EMBL/GenBank/DDBJ whole genome shotgun (WGS) entry which is preliminary data.</text>
</comment>
<comment type="similarity">
    <text evidence="2 9">Belongs to the cytochrome P450 family.</text>
</comment>
<evidence type="ECO:0000256" key="8">
    <source>
        <dbReference type="PIRSR" id="PIRSR602401-1"/>
    </source>
</evidence>
<gene>
    <name evidence="11" type="primary">CYP76B10</name>
    <name evidence="11" type="ORF">QJS10_CPB11g00469</name>
</gene>
<evidence type="ECO:0000256" key="4">
    <source>
        <dbReference type="ARBA" id="ARBA00022723"/>
    </source>
</evidence>
<dbReference type="InterPro" id="IPR001128">
    <property type="entry name" value="Cyt_P450"/>
</dbReference>
<dbReference type="GO" id="GO:0004497">
    <property type="term" value="F:monooxygenase activity"/>
    <property type="evidence" value="ECO:0007669"/>
    <property type="project" value="UniProtKB-KW"/>
</dbReference>
<sequence>MASALAADICALVSNAWSWWWDAKNRADELWRSVLTFMVAMTIVFSYATTVKKRRRRDGQPGPPPGPRGLPLLGSLPFLRRDVHRQFTELAREYGPIFGLRLGSKQWVVVTSASLAKEVLRDHDATFANRDMPVASRVASRGGLDVAWGQLDDPHWRPVRKLCTRELLNGASVDALRGMRRMEVRRTVGELYGKAGARVNVGEVAFMCAVNVIMSALWGGARLLEGELREKMGELMDLSVKPNVSDFFPVLAGLDLQGIERQMKRLMGWFDGMFDAIIEERLRVMRGKKREGASGDFLETLLRTRESGSSEIELTMDHIKGLFLNLLVGGSDTMATTMEWAMAELMHNPDRMTKAQDELHNVVGDDNIVEETHLPKLKYLDAVIKETLRMHPVVPLLAPRSPSKACIVGGHIIPKGARVIVNAWAIHRDGSMWEGPLKFEPERFLIGSEVGKGDFRGSNYEYVPFGSGRRMCVGISLAERMLMYMMASLLHSFEWRVPEGLGEVGLEEKVDVVLRKAEPLIAVPVPRLSDGRLYV</sequence>
<protein>
    <submittedName>
        <fullName evidence="11">Geraniol 8-hydroxylase</fullName>
    </submittedName>
</protein>
<accession>A0AAV9DRC4</accession>
<keyword evidence="6 8" id="KW-0408">Iron</keyword>
<reference evidence="11" key="2">
    <citation type="submission" date="2023-06" db="EMBL/GenBank/DDBJ databases">
        <authorList>
            <person name="Ma L."/>
            <person name="Liu K.-W."/>
            <person name="Li Z."/>
            <person name="Hsiao Y.-Y."/>
            <person name="Qi Y."/>
            <person name="Fu T."/>
            <person name="Tang G."/>
            <person name="Zhang D."/>
            <person name="Sun W.-H."/>
            <person name="Liu D.-K."/>
            <person name="Li Y."/>
            <person name="Chen G.-Z."/>
            <person name="Liu X.-D."/>
            <person name="Liao X.-Y."/>
            <person name="Jiang Y.-T."/>
            <person name="Yu X."/>
            <person name="Hao Y."/>
            <person name="Huang J."/>
            <person name="Zhao X.-W."/>
            <person name="Ke S."/>
            <person name="Chen Y.-Y."/>
            <person name="Wu W.-L."/>
            <person name="Hsu J.-L."/>
            <person name="Lin Y.-F."/>
            <person name="Huang M.-D."/>
            <person name="Li C.-Y."/>
            <person name="Huang L."/>
            <person name="Wang Z.-W."/>
            <person name="Zhao X."/>
            <person name="Zhong W.-Y."/>
            <person name="Peng D.-H."/>
            <person name="Ahmad S."/>
            <person name="Lan S."/>
            <person name="Zhang J.-S."/>
            <person name="Tsai W.-C."/>
            <person name="Van De Peer Y."/>
            <person name="Liu Z.-J."/>
        </authorList>
    </citation>
    <scope>NUCLEOTIDE SEQUENCE</scope>
    <source>
        <strain evidence="11">CP</strain>
        <tissue evidence="11">Leaves</tissue>
    </source>
</reference>
<proteinExistence type="inferred from homology"/>
<dbReference type="FunFam" id="1.10.630.10:FF:000126">
    <property type="entry name" value="Predicted protein"/>
    <property type="match status" value="1"/>
</dbReference>
<keyword evidence="5 9" id="KW-0560">Oxidoreductase</keyword>
<keyword evidence="4 8" id="KW-0479">Metal-binding</keyword>
<evidence type="ECO:0000256" key="2">
    <source>
        <dbReference type="ARBA" id="ARBA00010617"/>
    </source>
</evidence>
<keyword evidence="3 8" id="KW-0349">Heme</keyword>
<dbReference type="SUPFAM" id="SSF48264">
    <property type="entry name" value="Cytochrome P450"/>
    <property type="match status" value="1"/>
</dbReference>
<keyword evidence="10" id="KW-0472">Membrane</keyword>
<evidence type="ECO:0000256" key="6">
    <source>
        <dbReference type="ARBA" id="ARBA00023004"/>
    </source>
</evidence>
<dbReference type="GO" id="GO:0005506">
    <property type="term" value="F:iron ion binding"/>
    <property type="evidence" value="ECO:0007669"/>
    <property type="project" value="InterPro"/>
</dbReference>
<comment type="cofactor">
    <cofactor evidence="1 8">
        <name>heme</name>
        <dbReference type="ChEBI" id="CHEBI:30413"/>
    </cofactor>
</comment>
<dbReference type="PANTHER" id="PTHR47951:SF3">
    <property type="entry name" value="CYTOCHROME P450, FAMILY 706, SUBFAMILY A, POLYPEPTIDE 4"/>
    <property type="match status" value="1"/>
</dbReference>
<organism evidence="11 12">
    <name type="scientific">Acorus calamus</name>
    <name type="common">Sweet flag</name>
    <dbReference type="NCBI Taxonomy" id="4465"/>
    <lineage>
        <taxon>Eukaryota</taxon>
        <taxon>Viridiplantae</taxon>
        <taxon>Streptophyta</taxon>
        <taxon>Embryophyta</taxon>
        <taxon>Tracheophyta</taxon>
        <taxon>Spermatophyta</taxon>
        <taxon>Magnoliopsida</taxon>
        <taxon>Liliopsida</taxon>
        <taxon>Acoraceae</taxon>
        <taxon>Acorus</taxon>
    </lineage>
</organism>
<dbReference type="PRINTS" id="PR00463">
    <property type="entry name" value="EP450I"/>
</dbReference>
<dbReference type="Pfam" id="PF00067">
    <property type="entry name" value="p450"/>
    <property type="match status" value="1"/>
</dbReference>
<dbReference type="InterPro" id="IPR036396">
    <property type="entry name" value="Cyt_P450_sf"/>
</dbReference>
<feature type="binding site" description="axial binding residue" evidence="8">
    <location>
        <position position="472"/>
    </location>
    <ligand>
        <name>heme</name>
        <dbReference type="ChEBI" id="CHEBI:30413"/>
    </ligand>
    <ligandPart>
        <name>Fe</name>
        <dbReference type="ChEBI" id="CHEBI:18248"/>
    </ligandPart>
</feature>
<dbReference type="Proteomes" id="UP001180020">
    <property type="component" value="Unassembled WGS sequence"/>
</dbReference>